<gene>
    <name evidence="3" type="ORF">A3D49_01675</name>
</gene>
<feature type="transmembrane region" description="Helical" evidence="1">
    <location>
        <begin position="52"/>
        <end position="75"/>
    </location>
</feature>
<dbReference type="Pfam" id="PF11141">
    <property type="entry name" value="DUF2914"/>
    <property type="match status" value="1"/>
</dbReference>
<feature type="domain" description="DUF2914" evidence="2">
    <location>
        <begin position="257"/>
        <end position="324"/>
    </location>
</feature>
<keyword evidence="1" id="KW-1133">Transmembrane helix</keyword>
<evidence type="ECO:0000256" key="1">
    <source>
        <dbReference type="SAM" id="Phobius"/>
    </source>
</evidence>
<sequence>MFGFVFDSLTLQRIDSLWDNLWLVANLVSIGACIIFINRAENTGDSRESWKYFWLMNILQFSFGALLGASFIFYFRSATLIVSWPFLLLLLAALVGNEVFKKHYERLIFQLAFLYLSLFVFMIFLLPLLVHRIGAIIFLSSGILSLVVLWFFIIVLNRVARERFKQSWQRIWLSVASIFILFNILYFTNLIPPIPLSLKDAGIYHNVEKLPQGGYRVLEEEESGLAKYLSLRQKIHLVPGNTVFAYSAIFSPADLNTDIVHEWQYYDEGDGEWKTKTRVPLRLSGGRSEGFRTFSAKSDLTPGLWRVNVATPDGLIIGRISFEIIPSDNMPIIKASVKS</sequence>
<proteinExistence type="predicted"/>
<protein>
    <recommendedName>
        <fullName evidence="2">DUF2914 domain-containing protein</fullName>
    </recommendedName>
</protein>
<reference evidence="3 4" key="1">
    <citation type="journal article" date="2016" name="Nat. Commun.">
        <title>Thousands of microbial genomes shed light on interconnected biogeochemical processes in an aquifer system.</title>
        <authorList>
            <person name="Anantharaman K."/>
            <person name="Brown C.T."/>
            <person name="Hug L.A."/>
            <person name="Sharon I."/>
            <person name="Castelle C.J."/>
            <person name="Probst A.J."/>
            <person name="Thomas B.C."/>
            <person name="Singh A."/>
            <person name="Wilkins M.J."/>
            <person name="Karaoz U."/>
            <person name="Brodie E.L."/>
            <person name="Williams K.H."/>
            <person name="Hubbard S.S."/>
            <person name="Banfield J.F."/>
        </authorList>
    </citation>
    <scope>NUCLEOTIDE SEQUENCE [LARGE SCALE GENOMIC DNA]</scope>
</reference>
<evidence type="ECO:0000259" key="2">
    <source>
        <dbReference type="Pfam" id="PF11141"/>
    </source>
</evidence>
<organism evidence="3 4">
    <name type="scientific">Candidatus Zambryskibacteria bacterium RIFCSPHIGHO2_02_FULL_43_37</name>
    <dbReference type="NCBI Taxonomy" id="1802749"/>
    <lineage>
        <taxon>Bacteria</taxon>
        <taxon>Candidatus Zambryskiibacteriota</taxon>
    </lineage>
</organism>
<name>A0A1G2TGY3_9BACT</name>
<feature type="transmembrane region" description="Helical" evidence="1">
    <location>
        <begin position="81"/>
        <end position="100"/>
    </location>
</feature>
<feature type="transmembrane region" description="Helical" evidence="1">
    <location>
        <begin position="136"/>
        <end position="159"/>
    </location>
</feature>
<comment type="caution">
    <text evidence="3">The sequence shown here is derived from an EMBL/GenBank/DDBJ whole genome shotgun (WGS) entry which is preliminary data.</text>
</comment>
<feature type="transmembrane region" description="Helical" evidence="1">
    <location>
        <begin position="171"/>
        <end position="191"/>
    </location>
</feature>
<keyword evidence="1" id="KW-0472">Membrane</keyword>
<feature type="transmembrane region" description="Helical" evidence="1">
    <location>
        <begin position="20"/>
        <end position="40"/>
    </location>
</feature>
<keyword evidence="1" id="KW-0812">Transmembrane</keyword>
<evidence type="ECO:0000313" key="4">
    <source>
        <dbReference type="Proteomes" id="UP000177279"/>
    </source>
</evidence>
<evidence type="ECO:0000313" key="3">
    <source>
        <dbReference type="EMBL" id="OHA96564.1"/>
    </source>
</evidence>
<feature type="transmembrane region" description="Helical" evidence="1">
    <location>
        <begin position="107"/>
        <end position="130"/>
    </location>
</feature>
<dbReference type="InterPro" id="IPR022606">
    <property type="entry name" value="DUF2914"/>
</dbReference>
<dbReference type="AlphaFoldDB" id="A0A1G2TGY3"/>
<dbReference type="Proteomes" id="UP000177279">
    <property type="component" value="Unassembled WGS sequence"/>
</dbReference>
<dbReference type="EMBL" id="MHVS01000005">
    <property type="protein sequence ID" value="OHA96564.1"/>
    <property type="molecule type" value="Genomic_DNA"/>
</dbReference>
<accession>A0A1G2TGY3</accession>